<sequence>MTPLFASAVAPVAGDDLIYHVHAAGDSDDAWCSVLAQIRERFRVRWAALARHSFATRAGLALYSAPRDPHLCAALSDYASRNPWFLSSDAYREGRVMAGEELLSNRELVKTDFYRGLMQPHGLYHRLCGVIARRSTLVYYLDLHRGPDEPRFGPREKNAFAALLPHLTLALDLRWRLRETDDMNRALRRIVNTHARAALLVDAQGRMVFDSGHAHGAAESVAGLRVEDGRIVAAAGADDRVLQEAIARATHASMNAEERTAQVLSLSAPGRSEPAVISVRAAGSVFSAELGEVRNLAIVTALNAPSEDEHADCAFVHQFGLSPAQARMSSLIVTGHSIASAARELHVSENTARSHLKQIFQKTDTHSQMELVHLHGRICISL</sequence>
<dbReference type="SMART" id="SM00421">
    <property type="entry name" value="HTH_LUXR"/>
    <property type="match status" value="1"/>
</dbReference>
<comment type="caution">
    <text evidence="2">The sequence shown here is derived from an EMBL/GenBank/DDBJ whole genome shotgun (WGS) entry which is preliminary data.</text>
</comment>
<name>A0A158C2A9_9BURK</name>
<dbReference type="Pfam" id="PF00196">
    <property type="entry name" value="GerE"/>
    <property type="match status" value="1"/>
</dbReference>
<keyword evidence="3" id="KW-1185">Reference proteome</keyword>
<dbReference type="Gene3D" id="1.10.10.10">
    <property type="entry name" value="Winged helix-like DNA-binding domain superfamily/Winged helix DNA-binding domain"/>
    <property type="match status" value="1"/>
</dbReference>
<gene>
    <name evidence="2" type="ORF">AWB79_04550</name>
</gene>
<dbReference type="GO" id="GO:0006355">
    <property type="term" value="P:regulation of DNA-templated transcription"/>
    <property type="evidence" value="ECO:0007669"/>
    <property type="project" value="InterPro"/>
</dbReference>
<dbReference type="GO" id="GO:0003677">
    <property type="term" value="F:DNA binding"/>
    <property type="evidence" value="ECO:0007669"/>
    <property type="project" value="InterPro"/>
</dbReference>
<dbReference type="EMBL" id="FCOA02000016">
    <property type="protein sequence ID" value="SAK76016.1"/>
    <property type="molecule type" value="Genomic_DNA"/>
</dbReference>
<protein>
    <submittedName>
        <fullName evidence="2">LuxR family transcriptional regulator</fullName>
    </submittedName>
</protein>
<dbReference type="Proteomes" id="UP000054851">
    <property type="component" value="Unassembled WGS sequence"/>
</dbReference>
<accession>A0A158C2A9</accession>
<dbReference type="InterPro" id="IPR000792">
    <property type="entry name" value="Tscrpt_reg_LuxR_C"/>
</dbReference>
<dbReference type="RefSeq" id="WP_063963528.1">
    <property type="nucleotide sequence ID" value="NZ_FCOA02000016.1"/>
</dbReference>
<reference evidence="2" key="1">
    <citation type="submission" date="2016-01" db="EMBL/GenBank/DDBJ databases">
        <authorList>
            <person name="Peeters C."/>
        </authorList>
    </citation>
    <scope>NUCLEOTIDE SEQUENCE</scope>
    <source>
        <strain evidence="2">LMG 29322</strain>
    </source>
</reference>
<evidence type="ECO:0000313" key="2">
    <source>
        <dbReference type="EMBL" id="SAK76016.1"/>
    </source>
</evidence>
<feature type="domain" description="HTH luxR-type" evidence="1">
    <location>
        <begin position="318"/>
        <end position="375"/>
    </location>
</feature>
<evidence type="ECO:0000259" key="1">
    <source>
        <dbReference type="SMART" id="SM00421"/>
    </source>
</evidence>
<proteinExistence type="predicted"/>
<evidence type="ECO:0000313" key="3">
    <source>
        <dbReference type="Proteomes" id="UP000054851"/>
    </source>
</evidence>
<dbReference type="STRING" id="1777140.AWB79_04550"/>
<dbReference type="AlphaFoldDB" id="A0A158C2A9"/>
<dbReference type="OrthoDB" id="5497412at2"/>
<dbReference type="SUPFAM" id="SSF46894">
    <property type="entry name" value="C-terminal effector domain of the bipartite response regulators"/>
    <property type="match status" value="1"/>
</dbReference>
<dbReference type="InterPro" id="IPR016032">
    <property type="entry name" value="Sig_transdc_resp-reg_C-effctor"/>
</dbReference>
<organism evidence="2 3">
    <name type="scientific">Caballeronia hypogeia</name>
    <dbReference type="NCBI Taxonomy" id="1777140"/>
    <lineage>
        <taxon>Bacteria</taxon>
        <taxon>Pseudomonadati</taxon>
        <taxon>Pseudomonadota</taxon>
        <taxon>Betaproteobacteria</taxon>
        <taxon>Burkholderiales</taxon>
        <taxon>Burkholderiaceae</taxon>
        <taxon>Caballeronia</taxon>
    </lineage>
</organism>
<dbReference type="InterPro" id="IPR036388">
    <property type="entry name" value="WH-like_DNA-bd_sf"/>
</dbReference>